<organism evidence="3 4">
    <name type="scientific">Vigna unguiculata</name>
    <name type="common">Cowpea</name>
    <dbReference type="NCBI Taxonomy" id="3917"/>
    <lineage>
        <taxon>Eukaryota</taxon>
        <taxon>Viridiplantae</taxon>
        <taxon>Streptophyta</taxon>
        <taxon>Embryophyta</taxon>
        <taxon>Tracheophyta</taxon>
        <taxon>Spermatophyta</taxon>
        <taxon>Magnoliopsida</taxon>
        <taxon>eudicotyledons</taxon>
        <taxon>Gunneridae</taxon>
        <taxon>Pentapetalae</taxon>
        <taxon>rosids</taxon>
        <taxon>fabids</taxon>
        <taxon>Fabales</taxon>
        <taxon>Fabaceae</taxon>
        <taxon>Papilionoideae</taxon>
        <taxon>50 kb inversion clade</taxon>
        <taxon>NPAAA clade</taxon>
        <taxon>indigoferoid/millettioid clade</taxon>
        <taxon>Phaseoleae</taxon>
        <taxon>Vigna</taxon>
    </lineage>
</organism>
<dbReference type="EMBL" id="CP039347">
    <property type="protein sequence ID" value="QCD87018.1"/>
    <property type="molecule type" value="Genomic_DNA"/>
</dbReference>
<dbReference type="Proteomes" id="UP000501690">
    <property type="component" value="Linkage Group LG4"/>
</dbReference>
<keyword evidence="4" id="KW-1185">Reference proteome</keyword>
<dbReference type="EMBL" id="CP039348">
    <property type="protein sequence ID" value="QCD89759.1"/>
    <property type="molecule type" value="Genomic_DNA"/>
</dbReference>
<evidence type="ECO:0000256" key="1">
    <source>
        <dbReference type="SAM" id="MobiDB-lite"/>
    </source>
</evidence>
<sequence length="53" mass="6327">MEQQRRRDGDGATKTARRRWHDEDDMTTRQGWRDAATEMAAMVATTWLRFSIR</sequence>
<gene>
    <name evidence="2" type="ORF">DEO72_LG3g1549</name>
    <name evidence="3" type="ORF">DEO72_LG4g708</name>
</gene>
<evidence type="ECO:0000313" key="4">
    <source>
        <dbReference type="Proteomes" id="UP000501690"/>
    </source>
</evidence>
<evidence type="ECO:0000313" key="3">
    <source>
        <dbReference type="EMBL" id="QCD89759.1"/>
    </source>
</evidence>
<dbReference type="Proteomes" id="UP000501690">
    <property type="component" value="Linkage Group LG3"/>
</dbReference>
<accession>A0A4D6LLT9</accession>
<dbReference type="AlphaFoldDB" id="A0A4D6LLT9"/>
<evidence type="ECO:0000313" key="2">
    <source>
        <dbReference type="EMBL" id="QCD87018.1"/>
    </source>
</evidence>
<proteinExistence type="predicted"/>
<name>A0A4D6LLT9_VIGUN</name>
<feature type="region of interest" description="Disordered" evidence="1">
    <location>
        <begin position="1"/>
        <end position="31"/>
    </location>
</feature>
<protein>
    <submittedName>
        <fullName evidence="3">Uncharacterized protein</fullName>
    </submittedName>
</protein>
<reference evidence="3 4" key="1">
    <citation type="submission" date="2019-04" db="EMBL/GenBank/DDBJ databases">
        <title>An improved genome assembly and genetic linkage map for asparagus bean, Vigna unguiculata ssp. sesquipedialis.</title>
        <authorList>
            <person name="Xia Q."/>
            <person name="Zhang R."/>
            <person name="Dong Y."/>
        </authorList>
    </citation>
    <scope>NUCLEOTIDE SEQUENCE [LARGE SCALE GENOMIC DNA]</scope>
    <source>
        <tissue evidence="3">Leaf</tissue>
    </source>
</reference>
<feature type="compositionally biased region" description="Basic and acidic residues" evidence="1">
    <location>
        <begin position="1"/>
        <end position="11"/>
    </location>
</feature>